<dbReference type="EMBL" id="JEME01000014">
    <property type="protein sequence ID" value="KYG11493.1"/>
    <property type="molecule type" value="Genomic_DNA"/>
</dbReference>
<sequence>MPCSSRRSAGEILRSVTPHDRVVPLRFGLDLSDPADAELFVEGVRAADEAIAAQERWERAQR</sequence>
<evidence type="ECO:0000313" key="2">
    <source>
        <dbReference type="Proteomes" id="UP000075502"/>
    </source>
</evidence>
<reference evidence="1 2" key="1">
    <citation type="submission" date="2014-02" db="EMBL/GenBank/DDBJ databases">
        <title>The small core and large imbalanced accessory genome model reveals a collaborative survival strategy of Sorangium cellulosum strains in nature.</title>
        <authorList>
            <person name="Han K."/>
            <person name="Peng R."/>
            <person name="Blom J."/>
            <person name="Li Y.-Z."/>
        </authorList>
    </citation>
    <scope>NUCLEOTIDE SEQUENCE [LARGE SCALE GENOMIC DNA]</scope>
    <source>
        <strain evidence="1 2">So0007-03</strain>
    </source>
</reference>
<proteinExistence type="predicted"/>
<comment type="caution">
    <text evidence="1">The sequence shown here is derived from an EMBL/GenBank/DDBJ whole genome shotgun (WGS) entry which is preliminary data.</text>
</comment>
<dbReference type="Proteomes" id="UP000075502">
    <property type="component" value="Unassembled WGS sequence"/>
</dbReference>
<accession>A0A150U3G1</accession>
<organism evidence="1 2">
    <name type="scientific">Sorangium cellulosum</name>
    <name type="common">Polyangium cellulosum</name>
    <dbReference type="NCBI Taxonomy" id="56"/>
    <lineage>
        <taxon>Bacteria</taxon>
        <taxon>Pseudomonadati</taxon>
        <taxon>Myxococcota</taxon>
        <taxon>Polyangia</taxon>
        <taxon>Polyangiales</taxon>
        <taxon>Polyangiaceae</taxon>
        <taxon>Sorangium</taxon>
    </lineage>
</organism>
<evidence type="ECO:0000313" key="1">
    <source>
        <dbReference type="EMBL" id="KYG11493.1"/>
    </source>
</evidence>
<gene>
    <name evidence="1" type="ORF">BE21_57380</name>
</gene>
<name>A0A150U3G1_SORCE</name>
<dbReference type="AlphaFoldDB" id="A0A150U3G1"/>
<protein>
    <submittedName>
        <fullName evidence="1">Uncharacterized protein</fullName>
    </submittedName>
</protein>